<reference evidence="8" key="2">
    <citation type="submission" date="2022-10" db="EMBL/GenBank/DDBJ databases">
        <authorList>
            <consortium name="ENA_rothamsted_submissions"/>
            <consortium name="culmorum"/>
            <person name="King R."/>
        </authorList>
    </citation>
    <scope>NUCLEOTIDE SEQUENCE</scope>
</reference>
<dbReference type="Proteomes" id="UP001153620">
    <property type="component" value="Chromosome 1"/>
</dbReference>
<evidence type="ECO:0000256" key="5">
    <source>
        <dbReference type="ARBA" id="ARBA00023136"/>
    </source>
</evidence>
<evidence type="ECO:0000313" key="9">
    <source>
        <dbReference type="Proteomes" id="UP001153620"/>
    </source>
</evidence>
<dbReference type="AlphaFoldDB" id="A0A9N9WMB4"/>
<dbReference type="OrthoDB" id="10262656at2759"/>
<dbReference type="InterPro" id="IPR020846">
    <property type="entry name" value="MFS_dom"/>
</dbReference>
<dbReference type="GO" id="GO:0016020">
    <property type="term" value="C:membrane"/>
    <property type="evidence" value="ECO:0007669"/>
    <property type="project" value="UniProtKB-SubCell"/>
</dbReference>
<keyword evidence="2" id="KW-0813">Transport</keyword>
<evidence type="ECO:0000259" key="7">
    <source>
        <dbReference type="PROSITE" id="PS50850"/>
    </source>
</evidence>
<accession>A0A9N9WMB4</accession>
<feature type="transmembrane region" description="Helical" evidence="6">
    <location>
        <begin position="142"/>
        <end position="163"/>
    </location>
</feature>
<reference evidence="8" key="1">
    <citation type="submission" date="2022-01" db="EMBL/GenBank/DDBJ databases">
        <authorList>
            <person name="King R."/>
        </authorList>
    </citation>
    <scope>NUCLEOTIDE SEQUENCE</scope>
</reference>
<comment type="subcellular location">
    <subcellularLocation>
        <location evidence="1">Membrane</location>
        <topology evidence="1">Multi-pass membrane protein</topology>
    </subcellularLocation>
</comment>
<feature type="transmembrane region" description="Helical" evidence="6">
    <location>
        <begin position="517"/>
        <end position="535"/>
    </location>
</feature>
<proteinExistence type="predicted"/>
<evidence type="ECO:0000256" key="4">
    <source>
        <dbReference type="ARBA" id="ARBA00022989"/>
    </source>
</evidence>
<dbReference type="InterPro" id="IPR011701">
    <property type="entry name" value="MFS"/>
</dbReference>
<feature type="transmembrane region" description="Helical" evidence="6">
    <location>
        <begin position="428"/>
        <end position="449"/>
    </location>
</feature>
<feature type="transmembrane region" description="Helical" evidence="6">
    <location>
        <begin position="88"/>
        <end position="108"/>
    </location>
</feature>
<protein>
    <recommendedName>
        <fullName evidence="7">Major facilitator superfamily (MFS) profile domain-containing protein</fullName>
    </recommendedName>
</protein>
<dbReference type="PANTHER" id="PTHR23511">
    <property type="entry name" value="SYNAPTIC VESICLE GLYCOPROTEIN 2"/>
    <property type="match status" value="1"/>
</dbReference>
<dbReference type="PANTHER" id="PTHR23511:SF37">
    <property type="entry name" value="MAJOR FACILITATOR SUPERFAMILY (MFS) PROFILE DOMAIN-CONTAINING PROTEIN-RELATED"/>
    <property type="match status" value="1"/>
</dbReference>
<feature type="transmembrane region" description="Helical" evidence="6">
    <location>
        <begin position="218"/>
        <end position="238"/>
    </location>
</feature>
<keyword evidence="5 6" id="KW-0472">Membrane</keyword>
<feature type="transmembrane region" description="Helical" evidence="6">
    <location>
        <begin position="485"/>
        <end position="505"/>
    </location>
</feature>
<evidence type="ECO:0000313" key="8">
    <source>
        <dbReference type="EMBL" id="CAG9798321.1"/>
    </source>
</evidence>
<dbReference type="InterPro" id="IPR036259">
    <property type="entry name" value="MFS_trans_sf"/>
</dbReference>
<keyword evidence="4 6" id="KW-1133">Transmembrane helix</keyword>
<feature type="transmembrane region" description="Helical" evidence="6">
    <location>
        <begin position="400"/>
        <end position="421"/>
    </location>
</feature>
<dbReference type="PROSITE" id="PS50850">
    <property type="entry name" value="MFS"/>
    <property type="match status" value="1"/>
</dbReference>
<dbReference type="GO" id="GO:0022857">
    <property type="term" value="F:transmembrane transporter activity"/>
    <property type="evidence" value="ECO:0007669"/>
    <property type="project" value="InterPro"/>
</dbReference>
<name>A0A9N9WMB4_9DIPT</name>
<keyword evidence="3 6" id="KW-0812">Transmembrane</keyword>
<feature type="transmembrane region" description="Helical" evidence="6">
    <location>
        <begin position="117"/>
        <end position="136"/>
    </location>
</feature>
<dbReference type="SUPFAM" id="SSF103473">
    <property type="entry name" value="MFS general substrate transporter"/>
    <property type="match status" value="1"/>
</dbReference>
<feature type="transmembrane region" description="Helical" evidence="6">
    <location>
        <begin position="175"/>
        <end position="198"/>
    </location>
</feature>
<feature type="transmembrane region" description="Helical" evidence="6">
    <location>
        <begin position="455"/>
        <end position="478"/>
    </location>
</feature>
<evidence type="ECO:0000256" key="2">
    <source>
        <dbReference type="ARBA" id="ARBA00022448"/>
    </source>
</evidence>
<feature type="transmembrane region" description="Helical" evidence="6">
    <location>
        <begin position="51"/>
        <end position="76"/>
    </location>
</feature>
<sequence>MASDKVNNLGTQQIHIISTSTMDLKEKQQQQAVDFDEALARLGFGKFNYGLILLSGILITTTTYETIGISFIFPVAECDLSLTTQHKGILSGITAIGIIASSHFWGFLADQKGRKSIIVPSLIVAFLTSLLSSVAINFEMLVVCRFFCGFFIAGSSATIFAYLSEFHSSRNRSKVLMAASFIYGVSCNYMPALGYLVLNRTFHFHIPLFDIEYKPWRLYLLLCGLPSLVCAIILLLFIPESPKFIFSKGDEEETLNILRKIHKINNPKDTEGYNVTKVIEDVEFIDSATREMNNVSENPFVMLWKQTYILFSGNNARKMIIVCLMQCGLFASCHGLYMFFPQIVDQLASYSNQFPTERSTMCEILTLVEELAMNVTEIGNMTDSSEHVQTCSETYEVSTFFYSLILELLYMFGFLVITFIINRTTKLNVLLVILFGCSISGFGTLFSTIPLLSVYLYVIFMGLLLAVNIVNSATVDLFPTNLRGMAINISMMFGRIGSVLGTNVVGFSLDHYCTETFGVSAGIMVACGVLAFFIPKIRKIDGKIKDKKQNKS</sequence>
<dbReference type="Gene3D" id="1.20.1250.20">
    <property type="entry name" value="MFS general substrate transporter like domains"/>
    <property type="match status" value="1"/>
</dbReference>
<evidence type="ECO:0000256" key="6">
    <source>
        <dbReference type="SAM" id="Phobius"/>
    </source>
</evidence>
<dbReference type="EMBL" id="OU895877">
    <property type="protein sequence ID" value="CAG9798321.1"/>
    <property type="molecule type" value="Genomic_DNA"/>
</dbReference>
<feature type="transmembrane region" description="Helical" evidence="6">
    <location>
        <begin position="319"/>
        <end position="340"/>
    </location>
</feature>
<feature type="domain" description="Major facilitator superfamily (MFS) profile" evidence="7">
    <location>
        <begin position="49"/>
        <end position="539"/>
    </location>
</feature>
<gene>
    <name evidence="8" type="ORF">CHIRRI_LOCUS1306</name>
</gene>
<evidence type="ECO:0000256" key="1">
    <source>
        <dbReference type="ARBA" id="ARBA00004141"/>
    </source>
</evidence>
<evidence type="ECO:0000256" key="3">
    <source>
        <dbReference type="ARBA" id="ARBA00022692"/>
    </source>
</evidence>
<organism evidence="8 9">
    <name type="scientific">Chironomus riparius</name>
    <dbReference type="NCBI Taxonomy" id="315576"/>
    <lineage>
        <taxon>Eukaryota</taxon>
        <taxon>Metazoa</taxon>
        <taxon>Ecdysozoa</taxon>
        <taxon>Arthropoda</taxon>
        <taxon>Hexapoda</taxon>
        <taxon>Insecta</taxon>
        <taxon>Pterygota</taxon>
        <taxon>Neoptera</taxon>
        <taxon>Endopterygota</taxon>
        <taxon>Diptera</taxon>
        <taxon>Nematocera</taxon>
        <taxon>Chironomoidea</taxon>
        <taxon>Chironomidae</taxon>
        <taxon>Chironominae</taxon>
        <taxon>Chironomus</taxon>
    </lineage>
</organism>
<keyword evidence="9" id="KW-1185">Reference proteome</keyword>
<dbReference type="Pfam" id="PF07690">
    <property type="entry name" value="MFS_1"/>
    <property type="match status" value="1"/>
</dbReference>